<accession>V5C3Q2</accession>
<evidence type="ECO:0000313" key="2">
    <source>
        <dbReference type="Proteomes" id="UP000017842"/>
    </source>
</evidence>
<comment type="caution">
    <text evidence="1">The sequence shown here is derived from an EMBL/GenBank/DDBJ whole genome shotgun (WGS) entry which is preliminary data.</text>
</comment>
<gene>
    <name evidence="1" type="ORF">MGMO_103c00150</name>
</gene>
<sequence>MEKILNITNGDSAVMVMQQAGIPGVFLPWRDVLHDGPVPAGLSLEKLSEVRAQFIIAQGWGKPAVIINSFKERDTELLSYRNFSKVRLWFEHDLYDQLQILQILDWFSENPPETTKLTIICTEQYLGLASPEQIKALLGHEAFIAESHLMLAKKAWAAFRSSNPKDWQQLLNADTTILPFLNGAIVRLLEEYPDCKTGLSRTAQTALSILLKGKCSPGELFAKYQETEERRFMGDSSFWVILRQLLASNPALMTSAPGMQITLPPTLDQILSITKAGEKVLIGEQDWLDSVVLDRWIGGVHLMPGNVWYWNQKSQQLVKQN</sequence>
<dbReference type="EMBL" id="AYLO01000098">
    <property type="protein sequence ID" value="ESS71448.1"/>
    <property type="molecule type" value="Genomic_DNA"/>
</dbReference>
<proteinExistence type="predicted"/>
<dbReference type="STRING" id="1116472.MGMO_103c00150"/>
<dbReference type="AlphaFoldDB" id="V5C3Q2"/>
<name>V5C3Q2_9GAMM</name>
<keyword evidence="2" id="KW-1185">Reference proteome</keyword>
<dbReference type="PATRIC" id="fig|1116472.3.peg.2796"/>
<reference evidence="1 2" key="1">
    <citation type="journal article" date="2013" name="Genome Announc.">
        <title>Draft Genome Sequence of the Methanotrophic Gammaproteobacterium Methyloglobulus morosus DSM 22980 Strain KoM1.</title>
        <authorList>
            <person name="Poehlein A."/>
            <person name="Deutzmann J.S."/>
            <person name="Daniel R."/>
            <person name="Simeonova D.D."/>
        </authorList>
    </citation>
    <scope>NUCLEOTIDE SEQUENCE [LARGE SCALE GENOMIC DNA]</scope>
    <source>
        <strain evidence="1 2">KoM1</strain>
    </source>
</reference>
<dbReference type="Proteomes" id="UP000017842">
    <property type="component" value="Unassembled WGS sequence"/>
</dbReference>
<organism evidence="1 2">
    <name type="scientific">Methyloglobulus morosus KoM1</name>
    <dbReference type="NCBI Taxonomy" id="1116472"/>
    <lineage>
        <taxon>Bacteria</taxon>
        <taxon>Pseudomonadati</taxon>
        <taxon>Pseudomonadota</taxon>
        <taxon>Gammaproteobacteria</taxon>
        <taxon>Methylococcales</taxon>
        <taxon>Methylococcaceae</taxon>
        <taxon>Methyloglobulus</taxon>
    </lineage>
</organism>
<protein>
    <submittedName>
        <fullName evidence="1">ECF subfamily RNA polymerase sigma-24 factor</fullName>
    </submittedName>
</protein>
<evidence type="ECO:0000313" key="1">
    <source>
        <dbReference type="EMBL" id="ESS71448.1"/>
    </source>
</evidence>
<dbReference type="OrthoDB" id="127805at2"/>
<dbReference type="eggNOG" id="ENOG502Z84S">
    <property type="taxonomic scope" value="Bacteria"/>
</dbReference>
<dbReference type="RefSeq" id="WP_023495492.1">
    <property type="nucleotide sequence ID" value="NZ_AYLO01000098.1"/>
</dbReference>